<dbReference type="EMBL" id="CACRTX010000013">
    <property type="protein sequence ID" value="VYU40461.1"/>
    <property type="molecule type" value="Genomic_DNA"/>
</dbReference>
<sequence>MDQFDSLGAKQLSTDEPDPIAFDWRGNPLFQGELVYSIDDQFIHEDDLLEYCKSKLGKPVPL</sequence>
<reference evidence="1" key="1">
    <citation type="submission" date="2019-11" db="EMBL/GenBank/DDBJ databases">
        <authorList>
            <person name="Feng L."/>
        </authorList>
    </citation>
    <scope>NUCLEOTIDE SEQUENCE</scope>
    <source>
        <strain evidence="1">ECasseliflavusLFYP2</strain>
    </source>
</reference>
<name>A0A6N3ENR4_ENTCA</name>
<proteinExistence type="predicted"/>
<accession>A0A6N3ENR4</accession>
<dbReference type="AlphaFoldDB" id="A0A6N3ENR4"/>
<evidence type="ECO:0000313" key="1">
    <source>
        <dbReference type="EMBL" id="VYU40461.1"/>
    </source>
</evidence>
<protein>
    <submittedName>
        <fullName evidence="1">Uncharacterized protein</fullName>
    </submittedName>
</protein>
<organism evidence="1">
    <name type="scientific">Enterococcus casseliflavus</name>
    <name type="common">Enterococcus flavescens</name>
    <dbReference type="NCBI Taxonomy" id="37734"/>
    <lineage>
        <taxon>Bacteria</taxon>
        <taxon>Bacillati</taxon>
        <taxon>Bacillota</taxon>
        <taxon>Bacilli</taxon>
        <taxon>Lactobacillales</taxon>
        <taxon>Enterococcaceae</taxon>
        <taxon>Enterococcus</taxon>
    </lineage>
</organism>
<gene>
    <name evidence="1" type="ORF">ECLFYP2_03204</name>
</gene>
<dbReference type="RefSeq" id="WP_421758280.1">
    <property type="nucleotide sequence ID" value="NZ_CACRTX010000013.1"/>
</dbReference>